<name>K2G2S7_9BACT</name>
<evidence type="ECO:0000313" key="1">
    <source>
        <dbReference type="EMBL" id="EKE29508.1"/>
    </source>
</evidence>
<protein>
    <submittedName>
        <fullName evidence="1">Uncharacterized protein</fullName>
    </submittedName>
</protein>
<organism evidence="1">
    <name type="scientific">uncultured bacterium</name>
    <name type="common">gcode 4</name>
    <dbReference type="NCBI Taxonomy" id="1234023"/>
    <lineage>
        <taxon>Bacteria</taxon>
        <taxon>environmental samples</taxon>
    </lineage>
</organism>
<dbReference type="AlphaFoldDB" id="K2G2S7"/>
<comment type="caution">
    <text evidence="1">The sequence shown here is derived from an EMBL/GenBank/DDBJ whole genome shotgun (WGS) entry which is preliminary data.</text>
</comment>
<reference evidence="1" key="1">
    <citation type="journal article" date="2012" name="Science">
        <title>Fermentation, hydrogen, and sulfur metabolism in multiple uncultivated bacterial phyla.</title>
        <authorList>
            <person name="Wrighton K.C."/>
            <person name="Thomas B.C."/>
            <person name="Sharon I."/>
            <person name="Miller C.S."/>
            <person name="Castelle C.J."/>
            <person name="VerBerkmoes N.C."/>
            <person name="Wilkins M.J."/>
            <person name="Hettich R.L."/>
            <person name="Lipton M.S."/>
            <person name="Williams K.H."/>
            <person name="Long P.E."/>
            <person name="Banfield J.F."/>
        </authorList>
    </citation>
    <scope>NUCLEOTIDE SEQUENCE [LARGE SCALE GENOMIC DNA]</scope>
</reference>
<sequence length="197" mass="23646">MNESILINRTRELSRDMWEGAIANLLWWSKRKISSWADLYLDDITNIEVKCRLYWQPVNILIWQLLSLSENDIYALLFYRTNSWKRPLSILKQMWRWGNCLDHFKKSVSISKIFLFPVPYINHFYETTHMKEVTISSTWVKHKWLAVKTATEIYENSNETKSIFETPIDFPASPLAITYAVGEKINRILRMKWHKER</sequence>
<dbReference type="EMBL" id="AMFJ01000158">
    <property type="protein sequence ID" value="EKE29508.1"/>
    <property type="molecule type" value="Genomic_DNA"/>
</dbReference>
<accession>K2G2S7</accession>
<proteinExistence type="predicted"/>
<gene>
    <name evidence="1" type="ORF">ACD_2C00158G0001</name>
</gene>